<dbReference type="EMBL" id="JABBGC010000001">
    <property type="protein sequence ID" value="NML38856.1"/>
    <property type="molecule type" value="Genomic_DNA"/>
</dbReference>
<dbReference type="Pfam" id="PF00578">
    <property type="entry name" value="AhpC-TSA"/>
    <property type="match status" value="1"/>
</dbReference>
<dbReference type="InterPro" id="IPR050553">
    <property type="entry name" value="Thioredoxin_ResA/DsbE_sf"/>
</dbReference>
<dbReference type="Proteomes" id="UP000583266">
    <property type="component" value="Unassembled WGS sequence"/>
</dbReference>
<protein>
    <submittedName>
        <fullName evidence="2">TlpA family protein disulfide reductase</fullName>
    </submittedName>
</protein>
<dbReference type="GO" id="GO:0016209">
    <property type="term" value="F:antioxidant activity"/>
    <property type="evidence" value="ECO:0007669"/>
    <property type="project" value="InterPro"/>
</dbReference>
<gene>
    <name evidence="2" type="ORF">HHL17_16740</name>
</gene>
<dbReference type="Gene3D" id="3.40.30.10">
    <property type="entry name" value="Glutaredoxin"/>
    <property type="match status" value="1"/>
</dbReference>
<keyword evidence="3" id="KW-1185">Reference proteome</keyword>
<comment type="caution">
    <text evidence="2">The sequence shown here is derived from an EMBL/GenBank/DDBJ whole genome shotgun (WGS) entry which is preliminary data.</text>
</comment>
<dbReference type="RefSeq" id="WP_169225823.1">
    <property type="nucleotide sequence ID" value="NZ_JABBGC010000001.1"/>
</dbReference>
<dbReference type="PROSITE" id="PS51352">
    <property type="entry name" value="THIOREDOXIN_2"/>
    <property type="match status" value="1"/>
</dbReference>
<evidence type="ECO:0000313" key="2">
    <source>
        <dbReference type="EMBL" id="NML38856.1"/>
    </source>
</evidence>
<feature type="domain" description="Thioredoxin" evidence="1">
    <location>
        <begin position="23"/>
        <end position="173"/>
    </location>
</feature>
<dbReference type="InterPro" id="IPR000866">
    <property type="entry name" value="AhpC/TSA"/>
</dbReference>
<evidence type="ECO:0000259" key="1">
    <source>
        <dbReference type="PROSITE" id="PS51352"/>
    </source>
</evidence>
<dbReference type="PANTHER" id="PTHR42852:SF18">
    <property type="entry name" value="CHROMOSOME UNDETERMINED SCAFFOLD_47, WHOLE GENOME SHOTGUN SEQUENCE"/>
    <property type="match status" value="1"/>
</dbReference>
<evidence type="ECO:0000313" key="3">
    <source>
        <dbReference type="Proteomes" id="UP000583266"/>
    </source>
</evidence>
<dbReference type="GO" id="GO:0016491">
    <property type="term" value="F:oxidoreductase activity"/>
    <property type="evidence" value="ECO:0007669"/>
    <property type="project" value="InterPro"/>
</dbReference>
<dbReference type="PANTHER" id="PTHR42852">
    <property type="entry name" value="THIOL:DISULFIDE INTERCHANGE PROTEIN DSBE"/>
    <property type="match status" value="1"/>
</dbReference>
<accession>A0A848GKK3</accession>
<name>A0A848GKK3_9BACT</name>
<sequence>MKKTFLLTLICYQICQIAVAQKVNIGEKCPDTKLTSLLNYKSAEANLLTAFNDKPLIIDFWFIRCPPCIATMIKLDSLQKIYKDQFNILMVTSEKEEDVKNFLNHNEKFKNLKQPIVYTAHLTSDLKKMFPHFGEPHEVWIGKNGIVQAITSFYEITSENIEKFLRGDSLNLPEKMDDFDTKYAMGGQALLISDEERSGGKRKIYYSWIGDADPRVPSLSSRRNEQAMPGIHLIYQNIDIVGLYREAYNLRRTKWQIESARVITVSKQFRDTLRLQSDYRTKKNVFCYEVFLRDSSESPIKKIMQRDLDNFFQLKSSIRRQDVQYYVLSTLKKHSNNAFSTKEKLHSGYIENKGDSISIKSMPLHTILENHLYNDLTHDIINETGYNGAVDIVIPQSKDIKKLKQALNKYGLDINQETREENVVILQDVDDRQ</sequence>
<dbReference type="InterPro" id="IPR036249">
    <property type="entry name" value="Thioredoxin-like_sf"/>
</dbReference>
<organism evidence="2 3">
    <name type="scientific">Chitinophaga fulva</name>
    <dbReference type="NCBI Taxonomy" id="2728842"/>
    <lineage>
        <taxon>Bacteria</taxon>
        <taxon>Pseudomonadati</taxon>
        <taxon>Bacteroidota</taxon>
        <taxon>Chitinophagia</taxon>
        <taxon>Chitinophagales</taxon>
        <taxon>Chitinophagaceae</taxon>
        <taxon>Chitinophaga</taxon>
    </lineage>
</organism>
<reference evidence="2 3" key="1">
    <citation type="submission" date="2020-04" db="EMBL/GenBank/DDBJ databases">
        <title>Chitinophaga sp. G-6-1-13 sp. nov., isolated from soil.</title>
        <authorList>
            <person name="Dahal R.H."/>
            <person name="Chaudhary D.K."/>
        </authorList>
    </citation>
    <scope>NUCLEOTIDE SEQUENCE [LARGE SCALE GENOMIC DNA]</scope>
    <source>
        <strain evidence="2 3">G-6-1-13</strain>
    </source>
</reference>
<proteinExistence type="predicted"/>
<dbReference type="AlphaFoldDB" id="A0A848GKK3"/>
<dbReference type="InterPro" id="IPR013766">
    <property type="entry name" value="Thioredoxin_domain"/>
</dbReference>
<dbReference type="CDD" id="cd02966">
    <property type="entry name" value="TlpA_like_family"/>
    <property type="match status" value="1"/>
</dbReference>
<dbReference type="SUPFAM" id="SSF52833">
    <property type="entry name" value="Thioredoxin-like"/>
    <property type="match status" value="1"/>
</dbReference>